<protein>
    <submittedName>
        <fullName evidence="4">Pentatricopeptide repeat-containing protein</fullName>
    </submittedName>
</protein>
<dbReference type="PROSITE" id="PS51375">
    <property type="entry name" value="PPR"/>
    <property type="match status" value="5"/>
</dbReference>
<dbReference type="Proteomes" id="UP000189580">
    <property type="component" value="Chromosome c"/>
</dbReference>
<dbReference type="GO" id="GO:0005739">
    <property type="term" value="C:mitochondrion"/>
    <property type="evidence" value="ECO:0007669"/>
    <property type="project" value="UniProtKB-SubCell"/>
</dbReference>
<dbReference type="PANTHER" id="PTHR45613:SF9">
    <property type="entry name" value="MITOCHONDRIAL GROUP I INTRON SPLICING FACTOR CCM1"/>
    <property type="match status" value="1"/>
</dbReference>
<evidence type="ECO:0000256" key="1">
    <source>
        <dbReference type="ARBA" id="ARBA00004173"/>
    </source>
</evidence>
<feature type="repeat" description="PPR" evidence="2">
    <location>
        <begin position="420"/>
        <end position="454"/>
    </location>
</feature>
<feature type="repeat" description="PPR" evidence="2">
    <location>
        <begin position="531"/>
        <end position="566"/>
    </location>
</feature>
<evidence type="ECO:0000313" key="5">
    <source>
        <dbReference type="Proteomes" id="UP000189580"/>
    </source>
</evidence>
<comment type="subcellular location">
    <subcellularLocation>
        <location evidence="1">Mitochondrion</location>
    </subcellularLocation>
</comment>
<name>A0A161HH26_9ASCO</name>
<dbReference type="AlphaFoldDB" id="A0A161HH26"/>
<dbReference type="InterPro" id="IPR011990">
    <property type="entry name" value="TPR-like_helical_dom_sf"/>
</dbReference>
<reference evidence="4 5" key="1">
    <citation type="submission" date="2016-02" db="EMBL/GenBank/DDBJ databases">
        <title>Complete genome sequence and transcriptome regulation of the pentose utilising yeast Sugiyamaella lignohabitans.</title>
        <authorList>
            <person name="Bellasio M."/>
            <person name="Peymann A."/>
            <person name="Valli M."/>
            <person name="Sipitzky M."/>
            <person name="Graf A."/>
            <person name="Sauer M."/>
            <person name="Marx H."/>
            <person name="Mattanovich D."/>
        </authorList>
    </citation>
    <scope>NUCLEOTIDE SEQUENCE [LARGE SCALE GENOMIC DNA]</scope>
    <source>
        <strain evidence="4 5">CBS 10342</strain>
    </source>
</reference>
<accession>A0A161HH26</accession>
<feature type="region of interest" description="Disordered" evidence="3">
    <location>
        <begin position="65"/>
        <end position="84"/>
    </location>
</feature>
<keyword evidence="5" id="KW-1185">Reference proteome</keyword>
<feature type="repeat" description="PPR" evidence="2">
    <location>
        <begin position="567"/>
        <end position="601"/>
    </location>
</feature>
<proteinExistence type="predicted"/>
<evidence type="ECO:0000313" key="4">
    <source>
        <dbReference type="EMBL" id="ANB11267.1"/>
    </source>
</evidence>
<dbReference type="GeneID" id="30036162"/>
<evidence type="ECO:0000256" key="3">
    <source>
        <dbReference type="SAM" id="MobiDB-lite"/>
    </source>
</evidence>
<dbReference type="RefSeq" id="XP_018733744.1">
    <property type="nucleotide sequence ID" value="XM_018881123.1"/>
</dbReference>
<evidence type="ECO:0000256" key="2">
    <source>
        <dbReference type="PROSITE-ProRule" id="PRU00708"/>
    </source>
</evidence>
<dbReference type="EMBL" id="CP014500">
    <property type="protein sequence ID" value="ANB11267.1"/>
    <property type="molecule type" value="Genomic_DNA"/>
</dbReference>
<organism evidence="4 5">
    <name type="scientific">Sugiyamaella lignohabitans</name>
    <dbReference type="NCBI Taxonomy" id="796027"/>
    <lineage>
        <taxon>Eukaryota</taxon>
        <taxon>Fungi</taxon>
        <taxon>Dikarya</taxon>
        <taxon>Ascomycota</taxon>
        <taxon>Saccharomycotina</taxon>
        <taxon>Dipodascomycetes</taxon>
        <taxon>Dipodascales</taxon>
        <taxon>Trichomonascaceae</taxon>
        <taxon>Sugiyamaella</taxon>
    </lineage>
</organism>
<dbReference type="KEGG" id="slb:AWJ20_4070"/>
<dbReference type="Pfam" id="PF13041">
    <property type="entry name" value="PPR_2"/>
    <property type="match status" value="2"/>
</dbReference>
<dbReference type="Pfam" id="PF13812">
    <property type="entry name" value="PPR_3"/>
    <property type="match status" value="3"/>
</dbReference>
<dbReference type="InterPro" id="IPR002885">
    <property type="entry name" value="PPR_rpt"/>
</dbReference>
<feature type="repeat" description="PPR" evidence="2">
    <location>
        <begin position="310"/>
        <end position="344"/>
    </location>
</feature>
<gene>
    <name evidence="4" type="ORF">AWJ20_4070</name>
</gene>
<dbReference type="Gene3D" id="1.25.40.10">
    <property type="entry name" value="Tetratricopeptide repeat domain"/>
    <property type="match status" value="3"/>
</dbReference>
<dbReference type="PANTHER" id="PTHR45613">
    <property type="entry name" value="PENTATRICOPEPTIDE REPEAT-CONTAINING PROTEIN"/>
    <property type="match status" value="1"/>
</dbReference>
<sequence>MLAQRFVGRRIANVAVSSSRLELGLSRVGVSSHRRYQSVVAGAADSQDTGSVVEEPVTKNIDKVPKKSSNGKHFANGKNGNRQGQNLYQKIDRALISGNTNEALRIFKDEYNPGIFKSLERRGLHLRLFRAALKLKSKKGSKAVMEPKELFQKYLEGGAAVGWITSAVILTDVREGNPALGLQTWVEYLENLNTIGLVTSEGNKEAAWSALVAYVANCVKEKQPISTELALKLVPIKDIPLGRQLMDIEEFRRLNHTSRKEILEGLQQIRMDSLDVSSLEFLTSLPSDRPLELEAMYKEALAKVGDNGLPESVYARFISCFAESTRVKDAFEVWNHMIEHEVEPTILSWNSLLRAGALSRVDKTEVFTKLWGEMVESGVKPNSESFRSLIDFCFRTGKPEQALQVLDRIQEGKEEGVTVTLTMFNTVLDGLLRLGKVTEAEGLLREGLTQGYSPNVVTYNYFIRSYIQLGQFEKANAIVQEMIAANVRPDISTYTNIIDSVFKQARKQGFDPQQQIYDLFVEMGREGIKTNAISITAIISGLTKTSNDIESARTLFRIMLEKKITPNARTFGTLIDSELKFGDYQHALDYFNMMPKFGVPQGTPAFNQLIHWASYNKRVTEAHRLFKQLVKSTRTNPNKFTYTFILNGCYKNDGGSQTVESIAIANDVLKTLSKQEGYFDFGTDLPKLIPKLAALGATVPESVVQALEKKTTRVE</sequence>
<feature type="repeat" description="PPR" evidence="2">
    <location>
        <begin position="455"/>
        <end position="489"/>
    </location>
</feature>
<dbReference type="OrthoDB" id="185373at2759"/>
<dbReference type="NCBIfam" id="TIGR00756">
    <property type="entry name" value="PPR"/>
    <property type="match status" value="3"/>
</dbReference>